<dbReference type="Pfam" id="PF01180">
    <property type="entry name" value="DHO_dh"/>
    <property type="match status" value="1"/>
</dbReference>
<keyword evidence="6" id="KW-0560">Oxidoreductase</keyword>
<accession>A0ABZ0IWU6</accession>
<comment type="cofactor">
    <cofactor evidence="1">
        <name>FMN</name>
        <dbReference type="ChEBI" id="CHEBI:58210"/>
    </cofactor>
</comment>
<keyword evidence="4" id="KW-0288">FMN</keyword>
<dbReference type="InterPro" id="IPR013785">
    <property type="entry name" value="Aldolase_TIM"/>
</dbReference>
<evidence type="ECO:0000259" key="7">
    <source>
        <dbReference type="Pfam" id="PF01180"/>
    </source>
</evidence>
<sequence length="346" mass="39332">MSINLSTFYEGLTLKNPIVVGASNLVTDVDNLVKLEEAGAGAIVYKSLFEEQIQLEAFQLEQMQESYSYWDQEHNTIFPTANHAGPAEHLRQLKEARKHLTIPLIGSLNCINNDSWLKFALKMEDTGIDALELNFYNSHLDFNSTSEMIEARQIKTLELVKAGVRLPVFVKLSPFYSNTLKLIASMDALDVAGFVLFNRLFQPDIDIEKEEHHFPYNFSSESDNRLALRYAGLLHKKIKGSIVCNTGILSGHDIIKMLLAGADAVQVVSAIYKKGIHTVTQMLTEIETWMKKHKYQSLDDFQGKLAKENLDDPFAYKRAQYVDILMKSEVFMKYHPKETDDEAKDD</sequence>
<name>A0ABZ0IWU6_9BACT</name>
<evidence type="ECO:0000256" key="4">
    <source>
        <dbReference type="ARBA" id="ARBA00022643"/>
    </source>
</evidence>
<dbReference type="InterPro" id="IPR012135">
    <property type="entry name" value="Dihydroorotate_DH_1_2"/>
</dbReference>
<dbReference type="EMBL" id="CP136051">
    <property type="protein sequence ID" value="WOK08982.1"/>
    <property type="molecule type" value="Genomic_DNA"/>
</dbReference>
<gene>
    <name evidence="8" type="ORF">RT717_10085</name>
</gene>
<proteinExistence type="predicted"/>
<evidence type="ECO:0000256" key="6">
    <source>
        <dbReference type="ARBA" id="ARBA00023002"/>
    </source>
</evidence>
<dbReference type="RefSeq" id="WP_317491609.1">
    <property type="nucleotide sequence ID" value="NZ_CP136051.1"/>
</dbReference>
<keyword evidence="3" id="KW-0285">Flavoprotein</keyword>
<dbReference type="PANTHER" id="PTHR48109:SF3">
    <property type="entry name" value="SLL0744 PROTEIN"/>
    <property type="match status" value="1"/>
</dbReference>
<protein>
    <submittedName>
        <fullName evidence="8">Dihydroorotate dehydrogenase-like protein</fullName>
    </submittedName>
</protein>
<evidence type="ECO:0000256" key="3">
    <source>
        <dbReference type="ARBA" id="ARBA00022630"/>
    </source>
</evidence>
<keyword evidence="9" id="KW-1185">Reference proteome</keyword>
<feature type="domain" description="Dihydroorotate dehydrogenase catalytic" evidence="7">
    <location>
        <begin position="88"/>
        <end position="290"/>
    </location>
</feature>
<dbReference type="NCBIfam" id="NF005741">
    <property type="entry name" value="PRK07565.1"/>
    <property type="match status" value="1"/>
</dbReference>
<evidence type="ECO:0000256" key="2">
    <source>
        <dbReference type="ARBA" id="ARBA00004725"/>
    </source>
</evidence>
<dbReference type="PANTHER" id="PTHR48109">
    <property type="entry name" value="DIHYDROOROTATE DEHYDROGENASE (QUINONE), MITOCHONDRIAL-RELATED"/>
    <property type="match status" value="1"/>
</dbReference>
<comment type="pathway">
    <text evidence="2">Pyrimidine metabolism; UMP biosynthesis via de novo pathway.</text>
</comment>
<organism evidence="8 9">
    <name type="scientific">Imperialibacter roseus</name>
    <dbReference type="NCBI Taxonomy" id="1324217"/>
    <lineage>
        <taxon>Bacteria</taxon>
        <taxon>Pseudomonadati</taxon>
        <taxon>Bacteroidota</taxon>
        <taxon>Cytophagia</taxon>
        <taxon>Cytophagales</taxon>
        <taxon>Flammeovirgaceae</taxon>
        <taxon>Imperialibacter</taxon>
    </lineage>
</organism>
<evidence type="ECO:0000256" key="1">
    <source>
        <dbReference type="ARBA" id="ARBA00001917"/>
    </source>
</evidence>
<dbReference type="Proteomes" id="UP001302349">
    <property type="component" value="Chromosome"/>
</dbReference>
<dbReference type="PIRSF" id="PIRSF000164">
    <property type="entry name" value="DHO_oxidase"/>
    <property type="match status" value="1"/>
</dbReference>
<dbReference type="InterPro" id="IPR050074">
    <property type="entry name" value="DHO_dehydrogenase"/>
</dbReference>
<evidence type="ECO:0000313" key="9">
    <source>
        <dbReference type="Proteomes" id="UP001302349"/>
    </source>
</evidence>
<reference evidence="8 9" key="1">
    <citation type="journal article" date="2023" name="Microbiol. Resour. Announc.">
        <title>Complete Genome Sequence of Imperialibacter roseus strain P4T.</title>
        <authorList>
            <person name="Tizabi D.R."/>
            <person name="Bachvaroff T."/>
            <person name="Hill R.T."/>
        </authorList>
    </citation>
    <scope>NUCLEOTIDE SEQUENCE [LARGE SCALE GENOMIC DNA]</scope>
    <source>
        <strain evidence="8 9">P4T</strain>
    </source>
</reference>
<evidence type="ECO:0000313" key="8">
    <source>
        <dbReference type="EMBL" id="WOK08982.1"/>
    </source>
</evidence>
<evidence type="ECO:0000256" key="5">
    <source>
        <dbReference type="ARBA" id="ARBA00022975"/>
    </source>
</evidence>
<dbReference type="InterPro" id="IPR005720">
    <property type="entry name" value="Dihydroorotate_DH_cat"/>
</dbReference>
<keyword evidence="5" id="KW-0665">Pyrimidine biosynthesis</keyword>
<dbReference type="SUPFAM" id="SSF51395">
    <property type="entry name" value="FMN-linked oxidoreductases"/>
    <property type="match status" value="1"/>
</dbReference>
<dbReference type="Gene3D" id="3.20.20.70">
    <property type="entry name" value="Aldolase class I"/>
    <property type="match status" value="1"/>
</dbReference>